<dbReference type="RefSeq" id="WP_342882483.1">
    <property type="nucleotide sequence ID" value="NZ_JBBMQS010000012.1"/>
</dbReference>
<gene>
    <name evidence="1" type="ORF">WNY77_17980</name>
</gene>
<dbReference type="Proteomes" id="UP001461163">
    <property type="component" value="Unassembled WGS sequence"/>
</dbReference>
<evidence type="ECO:0008006" key="3">
    <source>
        <dbReference type="Google" id="ProtNLM"/>
    </source>
</evidence>
<evidence type="ECO:0000313" key="2">
    <source>
        <dbReference type="Proteomes" id="UP001461163"/>
    </source>
</evidence>
<keyword evidence="2" id="KW-1185">Reference proteome</keyword>
<dbReference type="EMBL" id="JBBMQS010000012">
    <property type="protein sequence ID" value="MEM5499307.1"/>
    <property type="molecule type" value="Genomic_DNA"/>
</dbReference>
<name>A0ABU9SZJ4_9ALTE</name>
<protein>
    <recommendedName>
        <fullName evidence="3">HEAT repeat domain-containing protein</fullName>
    </recommendedName>
</protein>
<evidence type="ECO:0000313" key="1">
    <source>
        <dbReference type="EMBL" id="MEM5499307.1"/>
    </source>
</evidence>
<organism evidence="1 2">
    <name type="scientific">Paraglaciecola mesophila</name>
    <dbReference type="NCBI Taxonomy" id="197222"/>
    <lineage>
        <taxon>Bacteria</taxon>
        <taxon>Pseudomonadati</taxon>
        <taxon>Pseudomonadota</taxon>
        <taxon>Gammaproteobacteria</taxon>
        <taxon>Alteromonadales</taxon>
        <taxon>Alteromonadaceae</taxon>
        <taxon>Paraglaciecola</taxon>
    </lineage>
</organism>
<comment type="caution">
    <text evidence="1">The sequence shown here is derived from an EMBL/GenBank/DDBJ whole genome shotgun (WGS) entry which is preliminary data.</text>
</comment>
<sequence>MLGSLGSSRLVFSESCCRLLLLALSVLLGACSGSDKVDTISHHITFAHKASKSPLPETGVLYQQVVESKDDESVHWQFYLDVRSVFCGDDVCRVDPVRLFWDELGFFSHFTLKEGVTLEKGDGLDFAPQDYPKLQQILANRYSGLSELHKDELVREQSGGNGADALSGATVVIRKTDYIEGAIWTCYTLWHYANGPVGKLIRNIVGDEMGPEQLRALLSNNDAMAELQAHSRGLSNIIRYRQFALEQLTRLSVTDAETRYLVVTLLKSQAPAFIEPALKYLETLPSKDYYNGMADLLGLVNSKRSQAIDTIEPNDKLVRAVLASVTDFSAKHKGTLEQKWADHLVESASQWRVYENVNLVFELVKRQGLLSENVKYHYSDMLNHPNFLIARGAFWQLSRLPLSDALKQKVASFYATNAPKL</sequence>
<accession>A0ABU9SZJ4</accession>
<reference evidence="1 2" key="1">
    <citation type="submission" date="2024-03" db="EMBL/GenBank/DDBJ databases">
        <title>Community enrichment and isolation of bacterial strains for fucoidan degradation.</title>
        <authorList>
            <person name="Sichert A."/>
        </authorList>
    </citation>
    <scope>NUCLEOTIDE SEQUENCE [LARGE SCALE GENOMIC DNA]</scope>
    <source>
        <strain evidence="1 2">AS12</strain>
    </source>
</reference>
<proteinExistence type="predicted"/>